<dbReference type="Gene3D" id="3.40.50.300">
    <property type="entry name" value="P-loop containing nucleotide triphosphate hydrolases"/>
    <property type="match status" value="1"/>
</dbReference>
<dbReference type="GO" id="GO:0015658">
    <property type="term" value="F:branched-chain amino acid transmembrane transporter activity"/>
    <property type="evidence" value="ECO:0007669"/>
    <property type="project" value="TreeGrafter"/>
</dbReference>
<dbReference type="GO" id="GO:0005524">
    <property type="term" value="F:ATP binding"/>
    <property type="evidence" value="ECO:0007669"/>
    <property type="project" value="UniProtKB-KW"/>
</dbReference>
<dbReference type="Proteomes" id="UP000318578">
    <property type="component" value="Unassembled WGS sequence"/>
</dbReference>
<keyword evidence="5" id="KW-0029">Amino-acid transport</keyword>
<protein>
    <submittedName>
        <fullName evidence="7">ABC transporter ATP-binding protein</fullName>
    </submittedName>
</protein>
<evidence type="ECO:0000313" key="7">
    <source>
        <dbReference type="EMBL" id="TVT26052.1"/>
    </source>
</evidence>
<dbReference type="PANTHER" id="PTHR43820">
    <property type="entry name" value="HIGH-AFFINITY BRANCHED-CHAIN AMINO ACID TRANSPORT ATP-BINDING PROTEIN LIVF"/>
    <property type="match status" value="1"/>
</dbReference>
<dbReference type="InterPro" id="IPR003593">
    <property type="entry name" value="AAA+_ATPase"/>
</dbReference>
<keyword evidence="4 7" id="KW-0067">ATP-binding</keyword>
<dbReference type="InterPro" id="IPR052156">
    <property type="entry name" value="BCAA_Transport_ATP-bd_LivF"/>
</dbReference>
<dbReference type="EMBL" id="VJZA01000001">
    <property type="protein sequence ID" value="TVT26052.1"/>
    <property type="molecule type" value="Genomic_DNA"/>
</dbReference>
<dbReference type="PROSITE" id="PS50893">
    <property type="entry name" value="ABC_TRANSPORTER_2"/>
    <property type="match status" value="1"/>
</dbReference>
<organism evidence="7 8">
    <name type="scientific">Amycolatopsis acidiphila</name>
    <dbReference type="NCBI Taxonomy" id="715473"/>
    <lineage>
        <taxon>Bacteria</taxon>
        <taxon>Bacillati</taxon>
        <taxon>Actinomycetota</taxon>
        <taxon>Actinomycetes</taxon>
        <taxon>Pseudonocardiales</taxon>
        <taxon>Pseudonocardiaceae</taxon>
        <taxon>Amycolatopsis</taxon>
    </lineage>
</organism>
<dbReference type="CDD" id="cd03224">
    <property type="entry name" value="ABC_TM1139_LivF_branched"/>
    <property type="match status" value="1"/>
</dbReference>
<evidence type="ECO:0000259" key="6">
    <source>
        <dbReference type="PROSITE" id="PS50893"/>
    </source>
</evidence>
<comment type="caution">
    <text evidence="7">The sequence shown here is derived from an EMBL/GenBank/DDBJ whole genome shotgun (WGS) entry which is preliminary data.</text>
</comment>
<evidence type="ECO:0000313" key="8">
    <source>
        <dbReference type="Proteomes" id="UP000318578"/>
    </source>
</evidence>
<keyword evidence="2" id="KW-0813">Transport</keyword>
<evidence type="ECO:0000256" key="2">
    <source>
        <dbReference type="ARBA" id="ARBA00022448"/>
    </source>
</evidence>
<keyword evidence="8" id="KW-1185">Reference proteome</keyword>
<keyword evidence="3" id="KW-0547">Nucleotide-binding</keyword>
<dbReference type="AlphaFoldDB" id="A0A558AP80"/>
<dbReference type="RefSeq" id="WP_144632166.1">
    <property type="nucleotide sequence ID" value="NZ_BNAX01000008.1"/>
</dbReference>
<comment type="similarity">
    <text evidence="1">Belongs to the ABC transporter superfamily.</text>
</comment>
<dbReference type="PROSITE" id="PS00211">
    <property type="entry name" value="ABC_TRANSPORTER_1"/>
    <property type="match status" value="1"/>
</dbReference>
<evidence type="ECO:0000256" key="1">
    <source>
        <dbReference type="ARBA" id="ARBA00005417"/>
    </source>
</evidence>
<reference evidence="7 8" key="1">
    <citation type="submission" date="2019-07" db="EMBL/GenBank/DDBJ databases">
        <title>New species of Amycolatopsis and Streptomyces.</title>
        <authorList>
            <person name="Duangmal K."/>
            <person name="Teo W.F.A."/>
            <person name="Lipun K."/>
        </authorList>
    </citation>
    <scope>NUCLEOTIDE SEQUENCE [LARGE SCALE GENOMIC DNA]</scope>
    <source>
        <strain evidence="7 8">JCM 30562</strain>
    </source>
</reference>
<dbReference type="GO" id="GO:0015807">
    <property type="term" value="P:L-amino acid transport"/>
    <property type="evidence" value="ECO:0007669"/>
    <property type="project" value="TreeGrafter"/>
</dbReference>
<proteinExistence type="inferred from homology"/>
<dbReference type="OrthoDB" id="9776369at2"/>
<gene>
    <name evidence="7" type="ORF">FNH06_01105</name>
</gene>
<dbReference type="PANTHER" id="PTHR43820:SF4">
    <property type="entry name" value="HIGH-AFFINITY BRANCHED-CHAIN AMINO ACID TRANSPORT ATP-BINDING PROTEIN LIVF"/>
    <property type="match status" value="1"/>
</dbReference>
<evidence type="ECO:0000256" key="3">
    <source>
        <dbReference type="ARBA" id="ARBA00022741"/>
    </source>
</evidence>
<name>A0A558AP80_9PSEU</name>
<dbReference type="InterPro" id="IPR017871">
    <property type="entry name" value="ABC_transporter-like_CS"/>
</dbReference>
<feature type="domain" description="ABC transporter" evidence="6">
    <location>
        <begin position="5"/>
        <end position="232"/>
    </location>
</feature>
<evidence type="ECO:0000256" key="4">
    <source>
        <dbReference type="ARBA" id="ARBA00022840"/>
    </source>
</evidence>
<dbReference type="Pfam" id="PF00005">
    <property type="entry name" value="ABC_tran"/>
    <property type="match status" value="1"/>
</dbReference>
<dbReference type="GO" id="GO:0016887">
    <property type="term" value="F:ATP hydrolysis activity"/>
    <property type="evidence" value="ECO:0007669"/>
    <property type="project" value="InterPro"/>
</dbReference>
<dbReference type="InterPro" id="IPR027417">
    <property type="entry name" value="P-loop_NTPase"/>
</dbReference>
<evidence type="ECO:0000256" key="5">
    <source>
        <dbReference type="ARBA" id="ARBA00022970"/>
    </source>
</evidence>
<dbReference type="InterPro" id="IPR003439">
    <property type="entry name" value="ABC_transporter-like_ATP-bd"/>
</dbReference>
<sequence>MSAALECRGLVAGHGPVPVLRPLDLTVEHGTVLAVLGPNGAGKTTLLNTLAGLLPRLGGEVLVDGKPLPRGRPRAANRAGLILVPDDRALFTTLTVRENLTLARRAGAPTLDEVLDMFPALRERLGVAAGALSGGEQQMLAVARGLVQKPEVLLIDEMSMGLAPVIVEELLPVVRRIVDETGAVVVLVEQHVRLALEVADNAIVLVHGDVTLAGPATGLAADRRRLEAAYLGGVEAGAA</sequence>
<dbReference type="SUPFAM" id="SSF52540">
    <property type="entry name" value="P-loop containing nucleoside triphosphate hydrolases"/>
    <property type="match status" value="1"/>
</dbReference>
<accession>A0A558AP80</accession>
<dbReference type="SMART" id="SM00382">
    <property type="entry name" value="AAA"/>
    <property type="match status" value="1"/>
</dbReference>